<dbReference type="GO" id="GO:0051604">
    <property type="term" value="P:protein maturation"/>
    <property type="evidence" value="ECO:0007669"/>
    <property type="project" value="TreeGrafter"/>
</dbReference>
<dbReference type="InterPro" id="IPR036921">
    <property type="entry name" value="PurM-like_N_sf"/>
</dbReference>
<protein>
    <submittedName>
        <fullName evidence="4">Hydrogenase expression/formation protein HypE</fullName>
    </submittedName>
</protein>
<dbReference type="PANTHER" id="PTHR30303">
    <property type="entry name" value="HYDROGENASE ISOENZYMES FORMATION PROTEIN HYPE"/>
    <property type="match status" value="1"/>
</dbReference>
<evidence type="ECO:0000259" key="3">
    <source>
        <dbReference type="Pfam" id="PF02769"/>
    </source>
</evidence>
<evidence type="ECO:0000259" key="2">
    <source>
        <dbReference type="Pfam" id="PF00586"/>
    </source>
</evidence>
<dbReference type="Pfam" id="PF00586">
    <property type="entry name" value="AIRS"/>
    <property type="match status" value="1"/>
</dbReference>
<dbReference type="PIRSF" id="PIRSF005644">
    <property type="entry name" value="Hdrgns_mtr_HypE"/>
    <property type="match status" value="1"/>
</dbReference>
<sequence>MNVETATETVDPAQGSCPAPLTETERVLLGHGSGGQLSASLIRDVIVPALGDATKLAGTDPRGEVHGSGGATETSPLEDAAVLGLGVVDVVVSTDSFVVSPLFFSGGDIGKLAVHGTINDVAMMGGDPLGLSLAFIIEEGFPLEDLRRITASVGEAAREAGVPVVTGDSKVVDRGSADGLFITTTGIGRRLPAARLSAALARPGDAVLLSGPIAQHGVTILSAREGLGFDGDVASDTRPLHRLAAAMLDAAGGSVHVMRDPTRGGLASALNEIAQASEVGVVIDEPAVPVPTPVAAACEMLGLDPLHVANEGCLVAFVDPGDADAVLAAMRSDPAGRQAVRIGEVVADHPGRVTARTLIGAERIVDMLIGEQLPRIC</sequence>
<reference evidence="4 5" key="1">
    <citation type="submission" date="2020-02" db="EMBL/GenBank/DDBJ databases">
        <authorList>
            <person name="Li X.-J."/>
            <person name="Han X.-M."/>
        </authorList>
    </citation>
    <scope>NUCLEOTIDE SEQUENCE [LARGE SCALE GENOMIC DNA]</scope>
    <source>
        <strain evidence="4 5">CCTCC AB 2017055</strain>
    </source>
</reference>
<dbReference type="InterPro" id="IPR010918">
    <property type="entry name" value="PurM-like_C_dom"/>
</dbReference>
<keyword evidence="5" id="KW-1185">Reference proteome</keyword>
<evidence type="ECO:0000256" key="1">
    <source>
        <dbReference type="ARBA" id="ARBA00006243"/>
    </source>
</evidence>
<proteinExistence type="inferred from homology"/>
<dbReference type="Gene3D" id="3.30.1330.10">
    <property type="entry name" value="PurM-like, N-terminal domain"/>
    <property type="match status" value="1"/>
</dbReference>
<dbReference type="Proteomes" id="UP000475214">
    <property type="component" value="Unassembled WGS sequence"/>
</dbReference>
<dbReference type="InterPro" id="IPR036676">
    <property type="entry name" value="PurM-like_C_sf"/>
</dbReference>
<dbReference type="SUPFAM" id="SSF56042">
    <property type="entry name" value="PurM C-terminal domain-like"/>
    <property type="match status" value="1"/>
</dbReference>
<dbReference type="PANTHER" id="PTHR30303:SF0">
    <property type="entry name" value="CARBAMOYL DEHYDRATASE HYPE"/>
    <property type="match status" value="1"/>
</dbReference>
<evidence type="ECO:0000313" key="4">
    <source>
        <dbReference type="EMBL" id="NEE00644.1"/>
    </source>
</evidence>
<dbReference type="NCBIfam" id="TIGR02124">
    <property type="entry name" value="hypE"/>
    <property type="match status" value="1"/>
</dbReference>
<name>A0A6L9S7L1_9ACTN</name>
<comment type="caution">
    <text evidence="4">The sequence shown here is derived from an EMBL/GenBank/DDBJ whole genome shotgun (WGS) entry which is preliminary data.</text>
</comment>
<dbReference type="CDD" id="cd02197">
    <property type="entry name" value="HypE"/>
    <property type="match status" value="1"/>
</dbReference>
<comment type="similarity">
    <text evidence="1">Belongs to the HypE family.</text>
</comment>
<feature type="domain" description="PurM-like C-terminal" evidence="3">
    <location>
        <begin position="202"/>
        <end position="354"/>
    </location>
</feature>
<evidence type="ECO:0000313" key="5">
    <source>
        <dbReference type="Proteomes" id="UP000475214"/>
    </source>
</evidence>
<dbReference type="Gene3D" id="3.90.650.10">
    <property type="entry name" value="PurM-like C-terminal domain"/>
    <property type="match status" value="1"/>
</dbReference>
<dbReference type="SUPFAM" id="SSF55326">
    <property type="entry name" value="PurM N-terminal domain-like"/>
    <property type="match status" value="1"/>
</dbReference>
<gene>
    <name evidence="4" type="primary">hypE</name>
    <name evidence="4" type="ORF">G1H10_10735</name>
</gene>
<dbReference type="InterPro" id="IPR011854">
    <property type="entry name" value="HypE"/>
</dbReference>
<organism evidence="4 5">
    <name type="scientific">Phytoactinopolyspora halotolerans</name>
    <dbReference type="NCBI Taxonomy" id="1981512"/>
    <lineage>
        <taxon>Bacteria</taxon>
        <taxon>Bacillati</taxon>
        <taxon>Actinomycetota</taxon>
        <taxon>Actinomycetes</taxon>
        <taxon>Jiangellales</taxon>
        <taxon>Jiangellaceae</taxon>
        <taxon>Phytoactinopolyspora</taxon>
    </lineage>
</organism>
<feature type="domain" description="PurM-like N-terminal" evidence="2">
    <location>
        <begin position="78"/>
        <end position="189"/>
    </location>
</feature>
<dbReference type="Pfam" id="PF02769">
    <property type="entry name" value="AIRS_C"/>
    <property type="match status" value="1"/>
</dbReference>
<dbReference type="AlphaFoldDB" id="A0A6L9S7L1"/>
<accession>A0A6L9S7L1</accession>
<dbReference type="EMBL" id="JAAGOA010000006">
    <property type="protein sequence ID" value="NEE00644.1"/>
    <property type="molecule type" value="Genomic_DNA"/>
</dbReference>
<dbReference type="InterPro" id="IPR016188">
    <property type="entry name" value="PurM-like_N"/>
</dbReference>